<dbReference type="CDD" id="cd18089">
    <property type="entry name" value="SPOUT_Trm10-like"/>
    <property type="match status" value="1"/>
</dbReference>
<evidence type="ECO:0000259" key="6">
    <source>
        <dbReference type="PROSITE" id="PS51675"/>
    </source>
</evidence>
<feature type="domain" description="SAM-dependent MTase TRM10-type" evidence="6">
    <location>
        <begin position="397"/>
        <end position="587"/>
    </location>
</feature>
<evidence type="ECO:0000256" key="5">
    <source>
        <dbReference type="ARBA" id="ARBA00048434"/>
    </source>
</evidence>
<evidence type="ECO:0000256" key="4">
    <source>
        <dbReference type="ARBA" id="ARBA00022691"/>
    </source>
</evidence>
<dbReference type="GO" id="GO:0052905">
    <property type="term" value="F:tRNA (guanosine(9)-N1)-methyltransferase activity"/>
    <property type="evidence" value="ECO:0007669"/>
    <property type="project" value="UniProtKB-EC"/>
</dbReference>
<dbReference type="PANTHER" id="PTHR13563:SF13">
    <property type="entry name" value="TRNA METHYLTRANSFERASE 10 HOMOLOG A"/>
    <property type="match status" value="1"/>
</dbReference>
<dbReference type="GO" id="GO:0000049">
    <property type="term" value="F:tRNA binding"/>
    <property type="evidence" value="ECO:0007669"/>
    <property type="project" value="TreeGrafter"/>
</dbReference>
<dbReference type="PROSITE" id="PS51675">
    <property type="entry name" value="SAM_MT_TRM10"/>
    <property type="match status" value="1"/>
</dbReference>
<evidence type="ECO:0000256" key="1">
    <source>
        <dbReference type="ARBA" id="ARBA00012797"/>
    </source>
</evidence>
<accession>A0A024TG56</accession>
<dbReference type="OrthoDB" id="278300at2759"/>
<dbReference type="GeneID" id="20090285"/>
<dbReference type="InterPro" id="IPR038459">
    <property type="entry name" value="MT_TRM10-typ_sf"/>
</dbReference>
<keyword evidence="3" id="KW-0808">Transferase</keyword>
<dbReference type="PANTHER" id="PTHR13563">
    <property type="entry name" value="TRNA (GUANINE-9-) METHYLTRANSFERASE"/>
    <property type="match status" value="1"/>
</dbReference>
<dbReference type="GO" id="GO:0005634">
    <property type="term" value="C:nucleus"/>
    <property type="evidence" value="ECO:0007669"/>
    <property type="project" value="TreeGrafter"/>
</dbReference>
<proteinExistence type="predicted"/>
<reference evidence="7" key="1">
    <citation type="submission" date="2013-12" db="EMBL/GenBank/DDBJ databases">
        <title>The Genome Sequence of Aphanomyces invadans NJM9701.</title>
        <authorList>
            <consortium name="The Broad Institute Genomics Platform"/>
            <person name="Russ C."/>
            <person name="Tyler B."/>
            <person name="van West P."/>
            <person name="Dieguez-Uribeondo J."/>
            <person name="Young S.K."/>
            <person name="Zeng Q."/>
            <person name="Gargeya S."/>
            <person name="Fitzgerald M."/>
            <person name="Abouelleil A."/>
            <person name="Alvarado L."/>
            <person name="Chapman S.B."/>
            <person name="Gainer-Dewar J."/>
            <person name="Goldberg J."/>
            <person name="Griggs A."/>
            <person name="Gujja S."/>
            <person name="Hansen M."/>
            <person name="Howarth C."/>
            <person name="Imamovic A."/>
            <person name="Ireland A."/>
            <person name="Larimer J."/>
            <person name="McCowan C."/>
            <person name="Murphy C."/>
            <person name="Pearson M."/>
            <person name="Poon T.W."/>
            <person name="Priest M."/>
            <person name="Roberts A."/>
            <person name="Saif S."/>
            <person name="Shea T."/>
            <person name="Sykes S."/>
            <person name="Wortman J."/>
            <person name="Nusbaum C."/>
            <person name="Birren B."/>
        </authorList>
    </citation>
    <scope>NUCLEOTIDE SEQUENCE [LARGE SCALE GENOMIC DNA]</scope>
    <source>
        <strain evidence="7">NJM9701</strain>
    </source>
</reference>
<dbReference type="GO" id="GO:0002939">
    <property type="term" value="P:tRNA N1-guanine methylation"/>
    <property type="evidence" value="ECO:0007669"/>
    <property type="project" value="TreeGrafter"/>
</dbReference>
<gene>
    <name evidence="7" type="ORF">H310_13235</name>
</gene>
<dbReference type="EC" id="2.1.1.221" evidence="1"/>
<dbReference type="eggNOG" id="KOG2967">
    <property type="taxonomic scope" value="Eukaryota"/>
</dbReference>
<sequence>MYPAIERAKAQFLKRGCRSHAPAWCPSSHTFASHLMQLPSAMTSTPFQAGDQSWASLGECLDRDLQRLQTATTTSLVEVEAMFGEIMSLMNASPHASTALTRQNGQIDESSLFDQRASPTVANLQKAAVDDKATNTANRSLGTKATQTTQPAACIPDEASVLPNNVQLSLELCLTRSLRRNKLNDLGKCMLLRRVLVSWRRVEQCRVGWAQRAATFAEPRRLDEDGTWMHAVRARDGKYGLAKAVHGQRTCRKVFRVWIQLLAGTKIQTHEVPMKYESHLIEVVQSRRLAPASSHLMAEESASVAARGDVGDACHGTNEEHDGTLIAEREHATTQSTPKLGKNQMRRLKREQIWTSVKERKRKKKEEMKALRPVVEQLVLDTSDEAVLMRKERAILKRESFLMRANEGPTIVIDCGFEHDMTSREKKSLSQQIMFSYGVNKRSDSPATMFLTSLHGETESNLCKISGFGTWIGCTATPKCYMDIFKKESLVYLTADSPNVINDLDTDKVYIIGGIVDRNRLKGATYDRAKAQGIQTAKLPLDKVLEMGQATRVLTVNHVFQILVDYTTVRDWTQATLSALPERKGAQPKGAE</sequence>
<dbReference type="VEuPathDB" id="FungiDB:H310_13235"/>
<comment type="catalytic activity">
    <reaction evidence="5">
        <text>guanosine(9) in tRNA + S-adenosyl-L-methionine = N(1)-methylguanosine(9) in tRNA + S-adenosyl-L-homocysteine + H(+)</text>
        <dbReference type="Rhea" id="RHEA:43156"/>
        <dbReference type="Rhea" id="RHEA-COMP:10367"/>
        <dbReference type="Rhea" id="RHEA-COMP:10368"/>
        <dbReference type="ChEBI" id="CHEBI:15378"/>
        <dbReference type="ChEBI" id="CHEBI:57856"/>
        <dbReference type="ChEBI" id="CHEBI:59789"/>
        <dbReference type="ChEBI" id="CHEBI:73542"/>
        <dbReference type="ChEBI" id="CHEBI:74269"/>
        <dbReference type="EC" id="2.1.1.221"/>
    </reaction>
</comment>
<evidence type="ECO:0000313" key="7">
    <source>
        <dbReference type="EMBL" id="ETV92576.1"/>
    </source>
</evidence>
<dbReference type="STRING" id="157072.A0A024TG56"/>
<dbReference type="Gene3D" id="3.40.1280.30">
    <property type="match status" value="1"/>
</dbReference>
<dbReference type="RefSeq" id="XP_008878883.1">
    <property type="nucleotide sequence ID" value="XM_008880661.1"/>
</dbReference>
<dbReference type="InterPro" id="IPR028564">
    <property type="entry name" value="MT_TRM10-typ"/>
</dbReference>
<evidence type="ECO:0000256" key="2">
    <source>
        <dbReference type="ARBA" id="ARBA00022603"/>
    </source>
</evidence>
<protein>
    <recommendedName>
        <fullName evidence="1">tRNA (guanine(9)-N(1))-methyltransferase</fullName>
        <ecNumber evidence="1">2.1.1.221</ecNumber>
    </recommendedName>
</protein>
<evidence type="ECO:0000256" key="3">
    <source>
        <dbReference type="ARBA" id="ARBA00022679"/>
    </source>
</evidence>
<dbReference type="AlphaFoldDB" id="A0A024TG56"/>
<feature type="non-terminal residue" evidence="7">
    <location>
        <position position="1"/>
    </location>
</feature>
<name>A0A024TG56_9STRA</name>
<dbReference type="EMBL" id="KI913999">
    <property type="protein sequence ID" value="ETV92576.1"/>
    <property type="molecule type" value="Genomic_DNA"/>
</dbReference>
<dbReference type="InterPro" id="IPR007356">
    <property type="entry name" value="tRNA_m1G_MeTrfase_euk"/>
</dbReference>
<organism evidence="7">
    <name type="scientific">Aphanomyces invadans</name>
    <dbReference type="NCBI Taxonomy" id="157072"/>
    <lineage>
        <taxon>Eukaryota</taxon>
        <taxon>Sar</taxon>
        <taxon>Stramenopiles</taxon>
        <taxon>Oomycota</taxon>
        <taxon>Saprolegniomycetes</taxon>
        <taxon>Saprolegniales</taxon>
        <taxon>Verrucalvaceae</taxon>
        <taxon>Aphanomyces</taxon>
    </lineage>
</organism>
<keyword evidence="2" id="KW-0489">Methyltransferase</keyword>
<keyword evidence="4" id="KW-0949">S-adenosyl-L-methionine</keyword>